<keyword evidence="3" id="KW-1185">Reference proteome</keyword>
<evidence type="ECO:0000313" key="3">
    <source>
        <dbReference type="Proteomes" id="UP001595891"/>
    </source>
</evidence>
<gene>
    <name evidence="2" type="ORF">ACFO8L_32745</name>
</gene>
<dbReference type="InterPro" id="IPR027417">
    <property type="entry name" value="P-loop_NTPase"/>
</dbReference>
<evidence type="ECO:0000259" key="1">
    <source>
        <dbReference type="Pfam" id="PF19993"/>
    </source>
</evidence>
<reference evidence="3" key="1">
    <citation type="journal article" date="2019" name="Int. J. Syst. Evol. Microbiol.">
        <title>The Global Catalogue of Microorganisms (GCM) 10K type strain sequencing project: providing services to taxonomists for standard genome sequencing and annotation.</title>
        <authorList>
            <consortium name="The Broad Institute Genomics Platform"/>
            <consortium name="The Broad Institute Genome Sequencing Center for Infectious Disease"/>
            <person name="Wu L."/>
            <person name="Ma J."/>
        </authorList>
    </citation>
    <scope>NUCLEOTIDE SEQUENCE [LARGE SCALE GENOMIC DNA]</scope>
    <source>
        <strain evidence="3">CCUG 49560</strain>
    </source>
</reference>
<proteinExistence type="predicted"/>
<feature type="domain" description="Double-GTPase 2" evidence="1">
    <location>
        <begin position="44"/>
        <end position="219"/>
    </location>
</feature>
<evidence type="ECO:0000313" key="2">
    <source>
        <dbReference type="EMBL" id="MFC4590904.1"/>
    </source>
</evidence>
<dbReference type="RefSeq" id="WP_262848583.1">
    <property type="nucleotide sequence ID" value="NZ_JANZYP010000075.1"/>
</dbReference>
<organism evidence="2 3">
    <name type="scientific">Sphaerisporangium corydalis</name>
    <dbReference type="NCBI Taxonomy" id="1441875"/>
    <lineage>
        <taxon>Bacteria</taxon>
        <taxon>Bacillati</taxon>
        <taxon>Actinomycetota</taxon>
        <taxon>Actinomycetes</taxon>
        <taxon>Streptosporangiales</taxon>
        <taxon>Streptosporangiaceae</taxon>
        <taxon>Sphaerisporangium</taxon>
    </lineage>
</organism>
<protein>
    <recommendedName>
        <fullName evidence="1">Double-GTPase 2 domain-containing protein</fullName>
    </recommendedName>
</protein>
<name>A0ABV9ESB6_9ACTN</name>
<dbReference type="InterPro" id="IPR045528">
    <property type="entry name" value="DO-GTPase2"/>
</dbReference>
<dbReference type="Pfam" id="PF19993">
    <property type="entry name" value="DO-GTPase2"/>
    <property type="match status" value="1"/>
</dbReference>
<dbReference type="Proteomes" id="UP001595891">
    <property type="component" value="Unassembled WGS sequence"/>
</dbReference>
<comment type="caution">
    <text evidence="2">The sequence shown here is derived from an EMBL/GenBank/DDBJ whole genome shotgun (WGS) entry which is preliminary data.</text>
</comment>
<sequence length="421" mass="46342">MYVVLMVIVVTISLAMLARGLRARRMARPLGVPDTTPTFQVVALGLQGSGKTLLLASMYHRLKAPAGQSYYLTASHEDVLLLNRWYVQMADTAASGDWPQGTAKGETRHFTFTVRTHVAGAAMSILHLKYLEYAGELLTEIQDAGSTRQKELFDQIDAADALIGVIDGHRIRQHLDGHPRGWVHLERTLNALLPVMIQASAPISFVITKWDLLADLHPDEDTRLSMVHNLLTSNDLFRSLVRLHSADRVVRLIPVSAVGPGFAEVGPEGEIVKVARSEVHPANVEVPLSAVVPDMFDQVESRLDRQTRSALNAQIRRRTQQGALEALASLTSFAGQVAGRAVMAAFGPSAAVVGEAVLGLFLDARVAGPGDEWTRANDELSQAERRLEESRRARRQVLYDMRRKVDLLEGRLPHSRLSDGR</sequence>
<dbReference type="SUPFAM" id="SSF52540">
    <property type="entry name" value="P-loop containing nucleoside triphosphate hydrolases"/>
    <property type="match status" value="1"/>
</dbReference>
<dbReference type="EMBL" id="JBHSFN010000027">
    <property type="protein sequence ID" value="MFC4590904.1"/>
    <property type="molecule type" value="Genomic_DNA"/>
</dbReference>
<accession>A0ABV9ESB6</accession>